<dbReference type="InterPro" id="IPR050640">
    <property type="entry name" value="Bact_2-comp_sensor_kinase"/>
</dbReference>
<feature type="transmembrane region" description="Helical" evidence="1">
    <location>
        <begin position="698"/>
        <end position="720"/>
    </location>
</feature>
<dbReference type="Gene3D" id="2.130.10.10">
    <property type="entry name" value="YVTN repeat-like/Quinoprotein amine dehydrogenase"/>
    <property type="match status" value="1"/>
</dbReference>
<protein>
    <submittedName>
        <fullName evidence="3">Two component regulator propeller</fullName>
    </submittedName>
</protein>
<keyword evidence="1" id="KW-1133">Transmembrane helix</keyword>
<dbReference type="InterPro" id="IPR015943">
    <property type="entry name" value="WD40/YVTN_repeat-like_dom_sf"/>
</dbReference>
<keyword evidence="1" id="KW-0812">Transmembrane</keyword>
<evidence type="ECO:0000313" key="3">
    <source>
        <dbReference type="EMBL" id="SEP66227.1"/>
    </source>
</evidence>
<organism evidence="3 4">
    <name type="scientific">Flavobacterium urocaniciphilum</name>
    <dbReference type="NCBI Taxonomy" id="1299341"/>
    <lineage>
        <taxon>Bacteria</taxon>
        <taxon>Pseudomonadati</taxon>
        <taxon>Bacteroidota</taxon>
        <taxon>Flavobacteriia</taxon>
        <taxon>Flavobacteriales</taxon>
        <taxon>Flavobacteriaceae</taxon>
        <taxon>Flavobacterium</taxon>
    </lineage>
</organism>
<dbReference type="InterPro" id="IPR036322">
    <property type="entry name" value="WD40_repeat_dom_sf"/>
</dbReference>
<dbReference type="SUPFAM" id="SSF55874">
    <property type="entry name" value="ATPase domain of HSP90 chaperone/DNA topoisomerase II/histidine kinase"/>
    <property type="match status" value="1"/>
</dbReference>
<dbReference type="SUPFAM" id="SSF50978">
    <property type="entry name" value="WD40 repeat-like"/>
    <property type="match status" value="1"/>
</dbReference>
<dbReference type="Pfam" id="PF06580">
    <property type="entry name" value="His_kinase"/>
    <property type="match status" value="1"/>
</dbReference>
<proteinExistence type="predicted"/>
<dbReference type="InterPro" id="IPR011110">
    <property type="entry name" value="Reg_prop"/>
</dbReference>
<dbReference type="STRING" id="1299341.SAMN05444005_101824"/>
<evidence type="ECO:0000313" key="4">
    <source>
        <dbReference type="Proteomes" id="UP000198648"/>
    </source>
</evidence>
<dbReference type="InterPro" id="IPR036890">
    <property type="entry name" value="HATPase_C_sf"/>
</dbReference>
<dbReference type="Gene3D" id="3.30.565.10">
    <property type="entry name" value="Histidine kinase-like ATPase, C-terminal domain"/>
    <property type="match status" value="1"/>
</dbReference>
<dbReference type="InterPro" id="IPR010559">
    <property type="entry name" value="Sig_transdc_His_kin_internal"/>
</dbReference>
<evidence type="ECO:0000259" key="2">
    <source>
        <dbReference type="Pfam" id="PF06580"/>
    </source>
</evidence>
<dbReference type="EMBL" id="FOEI01000001">
    <property type="protein sequence ID" value="SEP66227.1"/>
    <property type="molecule type" value="Genomic_DNA"/>
</dbReference>
<dbReference type="GO" id="GO:0016020">
    <property type="term" value="C:membrane"/>
    <property type="evidence" value="ECO:0007669"/>
    <property type="project" value="InterPro"/>
</dbReference>
<accession>A0A1H8ZPJ3</accession>
<dbReference type="AlphaFoldDB" id="A0A1H8ZPJ3"/>
<gene>
    <name evidence="3" type="ORF">SAMN05444005_101824</name>
</gene>
<evidence type="ECO:0000256" key="1">
    <source>
        <dbReference type="SAM" id="Phobius"/>
    </source>
</evidence>
<dbReference type="Pfam" id="PF07494">
    <property type="entry name" value="Reg_prop"/>
    <property type="match status" value="1"/>
</dbReference>
<keyword evidence="1" id="KW-0472">Membrane</keyword>
<dbReference type="InterPro" id="IPR013783">
    <property type="entry name" value="Ig-like_fold"/>
</dbReference>
<reference evidence="3 4" key="1">
    <citation type="submission" date="2016-10" db="EMBL/GenBank/DDBJ databases">
        <authorList>
            <person name="de Groot N.N."/>
        </authorList>
    </citation>
    <scope>NUCLEOTIDE SEQUENCE [LARGE SCALE GENOMIC DNA]</scope>
    <source>
        <strain evidence="3 4">DSM 27078</strain>
    </source>
</reference>
<dbReference type="PANTHER" id="PTHR34220">
    <property type="entry name" value="SENSOR HISTIDINE KINASE YPDA"/>
    <property type="match status" value="1"/>
</dbReference>
<dbReference type="PANTHER" id="PTHR34220:SF7">
    <property type="entry name" value="SENSOR HISTIDINE KINASE YPDA"/>
    <property type="match status" value="1"/>
</dbReference>
<dbReference type="SUPFAM" id="SSF63829">
    <property type="entry name" value="Calcium-dependent phosphotriesterase"/>
    <property type="match status" value="1"/>
</dbReference>
<feature type="domain" description="Signal transduction histidine kinase internal region" evidence="2">
    <location>
        <begin position="737"/>
        <end position="811"/>
    </location>
</feature>
<keyword evidence="4" id="KW-1185">Reference proteome</keyword>
<sequence length="942" mass="111981">MKILYFFVFFILNIKFVYGQTYNSIKSFSAQRKIIENVYTLTQDNNGYIWIATDNGVLKFNGNTFVKFDLNSGLPSNDIFNIYIDTKNRVWLSGYFSGLYYVQNNIVYKIKKSNEIKGLVRFFENKDTLFINPLYKLKTYYLSKNNLTLKRKNSLFEYVNGNRIKLQYDKEDVIIRENNSKKSKLSKVQVVNFLMKNSFAYYDTQSSNYNPFYRFIPNKFKVYNNQNYFIIDPSLDSNYNFKIISRIDDKFLILLNNQNKVLVYYNGIFNKKITDYINSLPINLKDINKLFIDKKFNVWVISENLELTFIPENYRDILNFNFNFKIKKVTSSSDAFYLLSENKIFIYNIKKKSIIDTVKFNYEIKDIKIIKKRLFYFYNNGEVYYSDLNNLKKKFKFELKGLKTLLYFKEDYYCIIGRGLFSLKKGKIFSNENSIRFNDFFSFNDGFVLSNEEELIYYNLLKKQTLKKNIKFINSIVKINDYNLIVASNEGKIQILDKDLKIKSNFFINENIIKLFYNKKNNKILVYTYGGLYVFNLNSHNKIVLDKILTIENGLIEGKIVDLILIDDITYLFTNKGFSKVEKSFYNDEIYDDAKIDILNINSKIKDKLVNNFILDRNDNDLNINLSIKSFNNLKKYKIFYKINDTNWVLLKNNELTFNNLMPNLYKLELKISNNNINTPIDYKSIIFKVKPYFWETFLFKILIIFLLIISTFFISFYFVNLNRKKNKLKLKLTNLEMKSLRAQMNPHFIFNSINNLQSYIFLKDELSVNNYILKFSNLLRATLENVNNDFSTLKDEVLYLNKCIEFESLKRNILIEFIVINKIDLDNILIPNMILQPIIENSIVHGFKNNNNFFIKLQINTDENYLFIEIIDNGIGLLIENEKSNKKSYGISIIKERLIIMSKIDSLDYKYEIDNLLDENKNIKGTKVLLKLPLMKKNNKY</sequence>
<dbReference type="GO" id="GO:0000155">
    <property type="term" value="F:phosphorelay sensor kinase activity"/>
    <property type="evidence" value="ECO:0007669"/>
    <property type="project" value="InterPro"/>
</dbReference>
<dbReference type="RefSeq" id="WP_143065587.1">
    <property type="nucleotide sequence ID" value="NZ_FOEI01000001.1"/>
</dbReference>
<dbReference type="OrthoDB" id="9809670at2"/>
<dbReference type="Gene3D" id="2.60.40.10">
    <property type="entry name" value="Immunoglobulins"/>
    <property type="match status" value="1"/>
</dbReference>
<dbReference type="Proteomes" id="UP000198648">
    <property type="component" value="Unassembled WGS sequence"/>
</dbReference>
<name>A0A1H8ZPJ3_9FLAO</name>